<dbReference type="AlphaFoldDB" id="A0A4C1TK42"/>
<evidence type="ECO:0000313" key="2">
    <source>
        <dbReference type="EMBL" id="GBP14939.1"/>
    </source>
</evidence>
<sequence length="80" mass="9225">MGGRRGERAPDREAPHTPPPNTRDVSHFIPLGRKPGRPLRYKRESVYGSHVTRMSDPRQNATITWIRRSRTLDEKTPGHE</sequence>
<dbReference type="EMBL" id="BGZK01000068">
    <property type="protein sequence ID" value="GBP14939.1"/>
    <property type="molecule type" value="Genomic_DNA"/>
</dbReference>
<keyword evidence="3" id="KW-1185">Reference proteome</keyword>
<organism evidence="2 3">
    <name type="scientific">Eumeta variegata</name>
    <name type="common">Bagworm moth</name>
    <name type="synonym">Eumeta japonica</name>
    <dbReference type="NCBI Taxonomy" id="151549"/>
    <lineage>
        <taxon>Eukaryota</taxon>
        <taxon>Metazoa</taxon>
        <taxon>Ecdysozoa</taxon>
        <taxon>Arthropoda</taxon>
        <taxon>Hexapoda</taxon>
        <taxon>Insecta</taxon>
        <taxon>Pterygota</taxon>
        <taxon>Neoptera</taxon>
        <taxon>Endopterygota</taxon>
        <taxon>Lepidoptera</taxon>
        <taxon>Glossata</taxon>
        <taxon>Ditrysia</taxon>
        <taxon>Tineoidea</taxon>
        <taxon>Psychidae</taxon>
        <taxon>Oiketicinae</taxon>
        <taxon>Eumeta</taxon>
    </lineage>
</organism>
<evidence type="ECO:0000256" key="1">
    <source>
        <dbReference type="SAM" id="MobiDB-lite"/>
    </source>
</evidence>
<name>A0A4C1TK42_EUMVA</name>
<evidence type="ECO:0000313" key="3">
    <source>
        <dbReference type="Proteomes" id="UP000299102"/>
    </source>
</evidence>
<feature type="compositionally biased region" description="Basic and acidic residues" evidence="1">
    <location>
        <begin position="1"/>
        <end position="15"/>
    </location>
</feature>
<proteinExistence type="predicted"/>
<comment type="caution">
    <text evidence="2">The sequence shown here is derived from an EMBL/GenBank/DDBJ whole genome shotgun (WGS) entry which is preliminary data.</text>
</comment>
<accession>A0A4C1TK42</accession>
<gene>
    <name evidence="2" type="ORF">EVAR_6592_1</name>
</gene>
<protein>
    <submittedName>
        <fullName evidence="2">Uncharacterized protein</fullName>
    </submittedName>
</protein>
<feature type="region of interest" description="Disordered" evidence="1">
    <location>
        <begin position="1"/>
        <end position="39"/>
    </location>
</feature>
<dbReference type="Proteomes" id="UP000299102">
    <property type="component" value="Unassembled WGS sequence"/>
</dbReference>
<reference evidence="2 3" key="1">
    <citation type="journal article" date="2019" name="Commun. Biol.">
        <title>The bagworm genome reveals a unique fibroin gene that provides high tensile strength.</title>
        <authorList>
            <person name="Kono N."/>
            <person name="Nakamura H."/>
            <person name="Ohtoshi R."/>
            <person name="Tomita M."/>
            <person name="Numata K."/>
            <person name="Arakawa K."/>
        </authorList>
    </citation>
    <scope>NUCLEOTIDE SEQUENCE [LARGE SCALE GENOMIC DNA]</scope>
</reference>